<reference evidence="11" key="1">
    <citation type="journal article" date="2018" name="Nat. Microbiol.">
        <title>Leveraging single-cell genomics to expand the fungal tree of life.</title>
        <authorList>
            <person name="Ahrendt S.R."/>
            <person name="Quandt C.A."/>
            <person name="Ciobanu D."/>
            <person name="Clum A."/>
            <person name="Salamov A."/>
            <person name="Andreopoulos B."/>
            <person name="Cheng J.F."/>
            <person name="Woyke T."/>
            <person name="Pelin A."/>
            <person name="Henrissat B."/>
            <person name="Reynolds N.K."/>
            <person name="Benny G.L."/>
            <person name="Smith M.E."/>
            <person name="James T.Y."/>
            <person name="Grigoriev I.V."/>
        </authorList>
    </citation>
    <scope>NUCLEOTIDE SEQUENCE [LARGE SCALE GENOMIC DNA]</scope>
    <source>
        <strain evidence="11">Benny S71-1</strain>
    </source>
</reference>
<dbReference type="Proteomes" id="UP000278143">
    <property type="component" value="Unassembled WGS sequence"/>
</dbReference>
<dbReference type="InterPro" id="IPR015943">
    <property type="entry name" value="WD40/YVTN_repeat-like_dom_sf"/>
</dbReference>
<evidence type="ECO:0000256" key="7">
    <source>
        <dbReference type="PROSITE-ProRule" id="PRU00221"/>
    </source>
</evidence>
<dbReference type="GO" id="GO:0030687">
    <property type="term" value="C:preribosome, large subunit precursor"/>
    <property type="evidence" value="ECO:0007669"/>
    <property type="project" value="TreeGrafter"/>
</dbReference>
<dbReference type="Pfam" id="PF00400">
    <property type="entry name" value="WD40"/>
    <property type="match status" value="4"/>
</dbReference>
<comment type="subcellular location">
    <subcellularLocation>
        <location evidence="1">Nucleus</location>
        <location evidence="1">Nucleolus</location>
    </subcellularLocation>
</comment>
<dbReference type="PROSITE" id="PS00678">
    <property type="entry name" value="WD_REPEATS_1"/>
    <property type="match status" value="1"/>
</dbReference>
<feature type="domain" description="BOP1 N-terminal" evidence="9">
    <location>
        <begin position="1"/>
        <end position="121"/>
    </location>
</feature>
<dbReference type="GO" id="GO:0070545">
    <property type="term" value="C:PeBoW complex"/>
    <property type="evidence" value="ECO:0007669"/>
    <property type="project" value="TreeGrafter"/>
</dbReference>
<dbReference type="InterPro" id="IPR019775">
    <property type="entry name" value="WD40_repeat_CS"/>
</dbReference>
<evidence type="ECO:0000313" key="10">
    <source>
        <dbReference type="EMBL" id="RKP24382.1"/>
    </source>
</evidence>
<dbReference type="PROSITE" id="PS50294">
    <property type="entry name" value="WD_REPEATS_REGION"/>
    <property type="match status" value="2"/>
</dbReference>
<dbReference type="GO" id="GO:0043021">
    <property type="term" value="F:ribonucleoprotein complex binding"/>
    <property type="evidence" value="ECO:0007669"/>
    <property type="project" value="TreeGrafter"/>
</dbReference>
<dbReference type="CDD" id="cd00200">
    <property type="entry name" value="WD40"/>
    <property type="match status" value="1"/>
</dbReference>
<dbReference type="FunFam" id="2.130.10.10:FF:000061">
    <property type="entry name" value="Ribosome biogenesis protein BOP1 homolog"/>
    <property type="match status" value="1"/>
</dbReference>
<evidence type="ECO:0000259" key="9">
    <source>
        <dbReference type="SMART" id="SM01035"/>
    </source>
</evidence>
<evidence type="ECO:0000256" key="4">
    <source>
        <dbReference type="ARBA" id="ARBA00022574"/>
    </source>
</evidence>
<dbReference type="PANTHER" id="PTHR17605">
    <property type="entry name" value="RIBOSOME BIOGENESIS PROTEIN BOP1 BLOCK OF PROLIFERATION 1 PROTEIN"/>
    <property type="match status" value="1"/>
</dbReference>
<sequence>FDLWADAPEEATGHQPQHLPAPKLALPGHEESYNPPDEYLPDEKERKTFERTEPSERKQHWLPEKFAALRHVPAYEHFVRERFERCLDLYLAPRARKNRINIDPDSLVPQLPDPKDLEPYPTRTAVVYRGHTSRIRSFALDPTGQWMASGSDDKTARLWEVATGRCLAVWQLDDVVEHVAWNPSRDLSLLSAAAGHKVFLINPKQLWDTERQLNTQNLLSTGFAQAAAIASDEIMACRWDKPSGEQSSQGILAVLVHQRDVKQIAWHRKGDYFATIQPEEADAPVLIHQLAKQQTQRPFRRTKGVIQRVSFHPTKPLFFVATQRYVRIYNLQKQALVKALQSNVKWISSLDVHPQGDNLLVGSYDKRVCWFDLDLSTRPYRTLRYHRQAVRGVAYHQRYPLFASCGDDGSVHVFHGMVYNDLLQNPLIVPLQILRGHKIEESLGVLACQFHPSQPWLVSAGADATLRLWC</sequence>
<evidence type="ECO:0000256" key="1">
    <source>
        <dbReference type="ARBA" id="ARBA00004604"/>
    </source>
</evidence>
<gene>
    <name evidence="10" type="ORF">SYNPS1DRAFT_17298</name>
</gene>
<name>A0A4P9YXX6_9FUNG</name>
<organism evidence="10 11">
    <name type="scientific">Syncephalis pseudoplumigaleata</name>
    <dbReference type="NCBI Taxonomy" id="1712513"/>
    <lineage>
        <taxon>Eukaryota</taxon>
        <taxon>Fungi</taxon>
        <taxon>Fungi incertae sedis</taxon>
        <taxon>Zoopagomycota</taxon>
        <taxon>Zoopagomycotina</taxon>
        <taxon>Zoopagomycetes</taxon>
        <taxon>Zoopagales</taxon>
        <taxon>Piptocephalidaceae</taxon>
        <taxon>Syncephalis</taxon>
    </lineage>
</organism>
<keyword evidence="11" id="KW-1185">Reference proteome</keyword>
<evidence type="ECO:0000313" key="11">
    <source>
        <dbReference type="Proteomes" id="UP000278143"/>
    </source>
</evidence>
<dbReference type="OrthoDB" id="5571054at2759"/>
<feature type="compositionally biased region" description="Basic and acidic residues" evidence="8">
    <location>
        <begin position="41"/>
        <end position="57"/>
    </location>
</feature>
<dbReference type="Pfam" id="PF08145">
    <property type="entry name" value="BOP1NT"/>
    <property type="match status" value="1"/>
</dbReference>
<protein>
    <submittedName>
        <fullName evidence="10">WD40-repeat-containing domain protein</fullName>
    </submittedName>
</protein>
<dbReference type="InterPro" id="IPR001680">
    <property type="entry name" value="WD40_rpt"/>
</dbReference>
<dbReference type="PROSITE" id="PS50082">
    <property type="entry name" value="WD_REPEATS_2"/>
    <property type="match status" value="2"/>
</dbReference>
<dbReference type="SMART" id="SM01035">
    <property type="entry name" value="BOP1NT"/>
    <property type="match status" value="1"/>
</dbReference>
<dbReference type="Gene3D" id="2.130.10.10">
    <property type="entry name" value="YVTN repeat-like/Quinoprotein amine dehydrogenase"/>
    <property type="match status" value="1"/>
</dbReference>
<dbReference type="GO" id="GO:0000463">
    <property type="term" value="P:maturation of LSU-rRNA from tricistronic rRNA transcript (SSU-rRNA, 5.8S rRNA, LSU-rRNA)"/>
    <property type="evidence" value="ECO:0007669"/>
    <property type="project" value="TreeGrafter"/>
</dbReference>
<dbReference type="InterPro" id="IPR028598">
    <property type="entry name" value="BOP1/Erb1"/>
</dbReference>
<dbReference type="EMBL" id="KZ990256">
    <property type="protein sequence ID" value="RKP24382.1"/>
    <property type="molecule type" value="Genomic_DNA"/>
</dbReference>
<dbReference type="SUPFAM" id="SSF50978">
    <property type="entry name" value="WD40 repeat-like"/>
    <property type="match status" value="1"/>
</dbReference>
<dbReference type="SMART" id="SM00320">
    <property type="entry name" value="WD40"/>
    <property type="match status" value="7"/>
</dbReference>
<evidence type="ECO:0000256" key="6">
    <source>
        <dbReference type="ARBA" id="ARBA00023242"/>
    </source>
</evidence>
<accession>A0A4P9YXX6</accession>
<keyword evidence="6" id="KW-0539">Nucleus</keyword>
<dbReference type="InterPro" id="IPR012953">
    <property type="entry name" value="BOP1_N_dom"/>
</dbReference>
<keyword evidence="2" id="KW-0690">Ribosome biogenesis</keyword>
<proteinExistence type="predicted"/>
<feature type="repeat" description="WD" evidence="7">
    <location>
        <begin position="445"/>
        <end position="470"/>
    </location>
</feature>
<evidence type="ECO:0000256" key="5">
    <source>
        <dbReference type="ARBA" id="ARBA00022737"/>
    </source>
</evidence>
<evidence type="ECO:0000256" key="2">
    <source>
        <dbReference type="ARBA" id="ARBA00022517"/>
    </source>
</evidence>
<keyword evidence="3" id="KW-0698">rRNA processing</keyword>
<dbReference type="InterPro" id="IPR036322">
    <property type="entry name" value="WD40_repeat_dom_sf"/>
</dbReference>
<keyword evidence="5" id="KW-0677">Repeat</keyword>
<feature type="region of interest" description="Disordered" evidence="8">
    <location>
        <begin position="1"/>
        <end position="57"/>
    </location>
</feature>
<feature type="repeat" description="WD" evidence="7">
    <location>
        <begin position="128"/>
        <end position="169"/>
    </location>
</feature>
<evidence type="ECO:0000256" key="8">
    <source>
        <dbReference type="SAM" id="MobiDB-lite"/>
    </source>
</evidence>
<dbReference type="AlphaFoldDB" id="A0A4P9YXX6"/>
<keyword evidence="4 7" id="KW-0853">WD repeat</keyword>
<dbReference type="PANTHER" id="PTHR17605:SF0">
    <property type="entry name" value="RIBOSOME BIOGENESIS PROTEIN BOP1"/>
    <property type="match status" value="1"/>
</dbReference>
<feature type="non-terminal residue" evidence="10">
    <location>
        <position position="1"/>
    </location>
</feature>
<evidence type="ECO:0000256" key="3">
    <source>
        <dbReference type="ARBA" id="ARBA00022552"/>
    </source>
</evidence>